<dbReference type="EMBL" id="CAMXCT020001631">
    <property type="protein sequence ID" value="CAL1145156.1"/>
    <property type="molecule type" value="Genomic_DNA"/>
</dbReference>
<dbReference type="InterPro" id="IPR036397">
    <property type="entry name" value="RNaseH_sf"/>
</dbReference>
<organism evidence="3">
    <name type="scientific">Cladocopium goreaui</name>
    <dbReference type="NCBI Taxonomy" id="2562237"/>
    <lineage>
        <taxon>Eukaryota</taxon>
        <taxon>Sar</taxon>
        <taxon>Alveolata</taxon>
        <taxon>Dinophyceae</taxon>
        <taxon>Suessiales</taxon>
        <taxon>Symbiodiniaceae</taxon>
        <taxon>Cladocopium</taxon>
    </lineage>
</organism>
<accession>A0A9P1CKA5</accession>
<dbReference type="Pfam" id="PF03184">
    <property type="entry name" value="DDE_1"/>
    <property type="match status" value="1"/>
</dbReference>
<evidence type="ECO:0000313" key="3">
    <source>
        <dbReference type="EMBL" id="CAI3991781.1"/>
    </source>
</evidence>
<name>A0A9P1CKA5_9DINO</name>
<keyword evidence="5" id="KW-1185">Reference proteome</keyword>
<reference evidence="3" key="1">
    <citation type="submission" date="2022-10" db="EMBL/GenBank/DDBJ databases">
        <authorList>
            <person name="Chen Y."/>
            <person name="Dougan E. K."/>
            <person name="Chan C."/>
            <person name="Rhodes N."/>
            <person name="Thang M."/>
        </authorList>
    </citation>
    <scope>NUCLEOTIDE SEQUENCE</scope>
</reference>
<proteinExistence type="predicted"/>
<feature type="region of interest" description="Disordered" evidence="1">
    <location>
        <begin position="144"/>
        <end position="175"/>
    </location>
</feature>
<sequence length="1194" mass="133962">MAVDDDGTDLDAALEALMLEVEVAAELPVVLPSCDSQLALLPVEDQAASPPPSRRRRLSIDWATKVSSWVLPPGASIAVSTLTSRQKSAFRDQWCVRLLRRMPHLKATSYTDGLARAKELWQEQPSDHKTGWFLHMADSSHPAPPFPAESTFGDRSGGASRRGGGAASSAAGRATSQMTDERLHGFLLTYNGSWGAGTPEVDALAMMQGTHNELVAAVRQSAFYEALWREFVTELTLKSNQNWPQLSCKMELSLKRTKQQNLVHFHVALSNFEKPLRLGALQLWEFRGALPHVRGTKGRGKALQRQLDAAHYYVQAPKFGSVFCESTYVRFQDFLVEATSIMSLWRFYKLSDEVAIEELLRGRVRGIRNHIAEISFVQEQLKQRREAAMREVLEVRLSQLQKPARCLPAVTEWPQLYTDGFGSRSRFPFLVLHGPSQYGKTSFAVSIFGPAATLVVSCQNVQQPNLTRFDRTLHKCLVFDECEPELVLNNRQLFQAGSTPVMLGQSPTQQHAYQIFAYAIPMIVCTNIWSREADPPHRTSLVFYVGMLFSVDTFFSVDLLFRGLALRRGGNFACRIVFGFRQKQQWFAVLEDCYCGIEFWSFAVTSLGNICLTSLGQVTRATALAMAHGFVLRLMHAFQFLVLGKRLQLPLALQRLAVAFAVFDCGTVSLREMARQAKPPQEPLGLLTLLFIFGHGSQSVWSKLAPAATICVAESGRFMVAMKSTELQALSQRTYLAEKRLKRSLASHKRLCEKHSWETLLVLIWGGHDMEAAVQFLRAKHTEPMPFDVEEAETEILRMYAECRATALVRLVIDPPARDAAKVADFLVQYRLWLWTRCQNCRGVAPGRLHLMRQATKEIPVGIPAAAAQVLLRRFQGAPRLQRHWCRKFRLRWKARLGRLPLHPAIPEAELREKAMGFYRWMNHVVFTANEPLVINMDECSLKLTLTGLSGTIADVHAGQKATLAACRGAMTLMSCVSSDTSLNQRLPQIVLGNQHHLSKRVLAAIAADAKLTGSNLQIWCEQSSWVTVDVMLKFLHSLSVAVDALKCPHRTIVLVMDMAPPHLAAPVARAIRDRGWRAVLVPAKCTPFLQPLDTCVLAVLRKTMAECWVTAKGELLNGNMTTLEWLRVTEESVRRRRSQCGEQSLTEIGPTLFCKQVLREELDTLKAKRQELRKEISATWRVGGVASDTFWQL</sequence>
<evidence type="ECO:0000313" key="5">
    <source>
        <dbReference type="Proteomes" id="UP001152797"/>
    </source>
</evidence>
<feature type="domain" description="DDE-1" evidence="2">
    <location>
        <begin position="972"/>
        <end position="1113"/>
    </location>
</feature>
<dbReference type="GO" id="GO:0003676">
    <property type="term" value="F:nucleic acid binding"/>
    <property type="evidence" value="ECO:0007669"/>
    <property type="project" value="InterPro"/>
</dbReference>
<dbReference type="EMBL" id="CAMXCT010001631">
    <property type="protein sequence ID" value="CAI3991781.1"/>
    <property type="molecule type" value="Genomic_DNA"/>
</dbReference>
<dbReference type="InterPro" id="IPR004875">
    <property type="entry name" value="DDE_SF_endonuclease_dom"/>
</dbReference>
<protein>
    <submittedName>
        <fullName evidence="4">Replication-associated protein</fullName>
    </submittedName>
</protein>
<evidence type="ECO:0000313" key="4">
    <source>
        <dbReference type="EMBL" id="CAL4779093.1"/>
    </source>
</evidence>
<dbReference type="Proteomes" id="UP001152797">
    <property type="component" value="Unassembled WGS sequence"/>
</dbReference>
<evidence type="ECO:0000259" key="2">
    <source>
        <dbReference type="Pfam" id="PF03184"/>
    </source>
</evidence>
<dbReference type="OrthoDB" id="423977at2759"/>
<dbReference type="EMBL" id="CAMXCT030001631">
    <property type="protein sequence ID" value="CAL4779093.1"/>
    <property type="molecule type" value="Genomic_DNA"/>
</dbReference>
<comment type="caution">
    <text evidence="3">The sequence shown here is derived from an EMBL/GenBank/DDBJ whole genome shotgun (WGS) entry which is preliminary data.</text>
</comment>
<gene>
    <name evidence="3" type="ORF">C1SCF055_LOCUS18660</name>
</gene>
<evidence type="ECO:0000256" key="1">
    <source>
        <dbReference type="SAM" id="MobiDB-lite"/>
    </source>
</evidence>
<dbReference type="AlphaFoldDB" id="A0A9P1CKA5"/>
<reference evidence="4 5" key="2">
    <citation type="submission" date="2024-05" db="EMBL/GenBank/DDBJ databases">
        <authorList>
            <person name="Chen Y."/>
            <person name="Shah S."/>
            <person name="Dougan E. K."/>
            <person name="Thang M."/>
            <person name="Chan C."/>
        </authorList>
    </citation>
    <scope>NUCLEOTIDE SEQUENCE [LARGE SCALE GENOMIC DNA]</scope>
</reference>
<dbReference type="Gene3D" id="3.30.420.10">
    <property type="entry name" value="Ribonuclease H-like superfamily/Ribonuclease H"/>
    <property type="match status" value="1"/>
</dbReference>